<dbReference type="AlphaFoldDB" id="F6B2N5"/>
<proteinExistence type="predicted"/>
<dbReference type="SMART" id="SM00388">
    <property type="entry name" value="HisKA"/>
    <property type="match status" value="1"/>
</dbReference>
<dbReference type="InterPro" id="IPR003660">
    <property type="entry name" value="HAMP_dom"/>
</dbReference>
<keyword evidence="12" id="KW-0902">Two-component regulatory system</keyword>
<dbReference type="SMART" id="SM00387">
    <property type="entry name" value="HATPase_c"/>
    <property type="match status" value="1"/>
</dbReference>
<feature type="transmembrane region" description="Helical" evidence="14">
    <location>
        <begin position="315"/>
        <end position="335"/>
    </location>
</feature>
<evidence type="ECO:0000313" key="17">
    <source>
        <dbReference type="EMBL" id="AEF93864.1"/>
    </source>
</evidence>
<dbReference type="Pfam" id="PF00672">
    <property type="entry name" value="HAMP"/>
    <property type="match status" value="1"/>
</dbReference>
<dbReference type="CDD" id="cd12914">
    <property type="entry name" value="PDC1_DGC_like"/>
    <property type="match status" value="1"/>
</dbReference>
<dbReference type="InterPro" id="IPR036890">
    <property type="entry name" value="HATPase_C_sf"/>
</dbReference>
<dbReference type="Gene3D" id="3.30.450.20">
    <property type="entry name" value="PAS domain"/>
    <property type="match status" value="2"/>
</dbReference>
<keyword evidence="5" id="KW-0597">Phosphoprotein</keyword>
<evidence type="ECO:0000256" key="12">
    <source>
        <dbReference type="ARBA" id="ARBA00023012"/>
    </source>
</evidence>
<sequence length="713" mass="79872">MSNTQISIFGNYVLCFSKRKNIKGDVMRKICPFSGLGTRFFILMLITLFSVADMMIHTFKEQQKAATVHAHMEAMQVVRMVASDHEMLIQETRQLLEMLARLPEVRNMNAADCHQLFTQFLTKQPHYTNIAMLNLKGDIISSALPFTSTFNVAGYAFFQLVLQTGRFSVGEYSIGYITRKPIIHFGYPVKGSDGQLKAILVAAVDLAWLEKKINKVDLPPGSTLSVLDRRGIILARFPDGDKWVGEYVPESTTMKAIRTKAGEGITEGPGLDGITRLYAFKPLGDPQGVYISAGIPKEVVLAQVNHTIIHTYLELGLLLGVIFAGIWLIYHLFILRPVNSLVKMTQQLAAGNMSYRTGLTYKGEFGQLARAFDEMAAAIEMQQHKLLSLIDGLPGIVWLQKPDFTIHFANHNFRQFYGEPANRCCYEIMAGRTEPCENCPTAMVLETRSPFHWEQQFYGDRVYDIYERYFSVDGTPLVLKMGVDITEKKRTQEEMQRLDSLGLLGKMAAGIAHEVRNPLTTVRGFLQLMKGKEDSTKHKEYFQLMIDELDRANSIITEYLSLARKNKTELESNNLNTIIKDIEPLITADAIHMAKNIEVKLTDIPNLLLNRKEINQLILNLVRNGLEAMPEGGTLTVKTFKDGEQVVLAVKDQGPGIKPEVIKKLGTPFVTTKENGTGLGLAVCYGIANRHNATIDVETGPAGTTFNVRFSLF</sequence>
<dbReference type="Proteomes" id="UP000009226">
    <property type="component" value="Chromosome"/>
</dbReference>
<dbReference type="KEGG" id="dca:Desca_0990"/>
<feature type="domain" description="Histidine kinase" evidence="15">
    <location>
        <begin position="510"/>
        <end position="713"/>
    </location>
</feature>
<gene>
    <name evidence="17" type="ordered locus">Desca_0990</name>
</gene>
<feature type="domain" description="HAMP" evidence="16">
    <location>
        <begin position="332"/>
        <end position="384"/>
    </location>
</feature>
<evidence type="ECO:0000259" key="16">
    <source>
        <dbReference type="PROSITE" id="PS50885"/>
    </source>
</evidence>
<dbReference type="PROSITE" id="PS50885">
    <property type="entry name" value="HAMP"/>
    <property type="match status" value="1"/>
</dbReference>
<dbReference type="SUPFAM" id="SSF55874">
    <property type="entry name" value="ATPase domain of HSP90 chaperone/DNA topoisomerase II/histidine kinase"/>
    <property type="match status" value="1"/>
</dbReference>
<keyword evidence="9 17" id="KW-0418">Kinase</keyword>
<dbReference type="PROSITE" id="PS50109">
    <property type="entry name" value="HIS_KIN"/>
    <property type="match status" value="1"/>
</dbReference>
<dbReference type="PANTHER" id="PTHR43065:SF46">
    <property type="entry name" value="C4-DICARBOXYLATE TRANSPORT SENSOR PROTEIN DCTB"/>
    <property type="match status" value="1"/>
</dbReference>
<dbReference type="SUPFAM" id="SSF158472">
    <property type="entry name" value="HAMP domain-like"/>
    <property type="match status" value="1"/>
</dbReference>
<dbReference type="InterPro" id="IPR036097">
    <property type="entry name" value="HisK_dim/P_sf"/>
</dbReference>
<organism evidence="17 18">
    <name type="scientific">Desulfotomaculum nigrificans (strain DSM 14880 / VKM B-2319 / CO-1-SRB)</name>
    <name type="common">Desulfotomaculum carboxydivorans</name>
    <dbReference type="NCBI Taxonomy" id="868595"/>
    <lineage>
        <taxon>Bacteria</taxon>
        <taxon>Bacillati</taxon>
        <taxon>Bacillota</taxon>
        <taxon>Clostridia</taxon>
        <taxon>Eubacteriales</taxon>
        <taxon>Desulfotomaculaceae</taxon>
        <taxon>Desulfotomaculum</taxon>
    </lineage>
</organism>
<evidence type="ECO:0000256" key="4">
    <source>
        <dbReference type="ARBA" id="ARBA00022475"/>
    </source>
</evidence>
<reference evidence="17" key="1">
    <citation type="submission" date="2011-05" db="EMBL/GenBank/DDBJ databases">
        <title>Complete sequence of Desulfotomaculum carboxydivorans CO-1-SRB.</title>
        <authorList>
            <consortium name="US DOE Joint Genome Institute"/>
            <person name="Lucas S."/>
            <person name="Han J."/>
            <person name="Lapidus A."/>
            <person name="Cheng J.-F."/>
            <person name="Goodwin L."/>
            <person name="Pitluck S."/>
            <person name="Peters L."/>
            <person name="Mikhailova N."/>
            <person name="Lu M."/>
            <person name="Han C."/>
            <person name="Tapia R."/>
            <person name="Land M."/>
            <person name="Hauser L."/>
            <person name="Kyrpides N."/>
            <person name="Ivanova N."/>
            <person name="Pagani I."/>
            <person name="Stams A."/>
            <person name="Plugge C."/>
            <person name="Muyzer G."/>
            <person name="Kuever J."/>
            <person name="Parshina S."/>
            <person name="Ivanova A."/>
            <person name="Nazina T."/>
            <person name="Woyke T."/>
        </authorList>
    </citation>
    <scope>NUCLEOTIDE SEQUENCE [LARGE SCALE GENOMIC DNA]</scope>
    <source>
        <strain evidence="17">CO-1-SRB</strain>
    </source>
</reference>
<dbReference type="CDD" id="cd06225">
    <property type="entry name" value="HAMP"/>
    <property type="match status" value="1"/>
</dbReference>
<keyword evidence="8" id="KW-0547">Nucleotide-binding</keyword>
<name>F6B2N5_DESCC</name>
<protein>
    <recommendedName>
        <fullName evidence="3">histidine kinase</fullName>
        <ecNumber evidence="3">2.7.13.3</ecNumber>
    </recommendedName>
</protein>
<dbReference type="SUPFAM" id="SSF55785">
    <property type="entry name" value="PYP-like sensor domain (PAS domain)"/>
    <property type="match status" value="1"/>
</dbReference>
<keyword evidence="13 14" id="KW-0472">Membrane</keyword>
<dbReference type="HOGENOM" id="CLU_000445_114_21_9"/>
<dbReference type="STRING" id="868595.Desca_0990"/>
<evidence type="ECO:0000256" key="6">
    <source>
        <dbReference type="ARBA" id="ARBA00022679"/>
    </source>
</evidence>
<evidence type="ECO:0000256" key="14">
    <source>
        <dbReference type="SAM" id="Phobius"/>
    </source>
</evidence>
<comment type="catalytic activity">
    <reaction evidence="1">
        <text>ATP + protein L-histidine = ADP + protein N-phospho-L-histidine.</text>
        <dbReference type="EC" id="2.7.13.3"/>
    </reaction>
</comment>
<dbReference type="Pfam" id="PF02518">
    <property type="entry name" value="HATPase_c"/>
    <property type="match status" value="1"/>
</dbReference>
<comment type="subcellular location">
    <subcellularLocation>
        <location evidence="2">Cell membrane</location>
        <topology evidence="2">Multi-pass membrane protein</topology>
    </subcellularLocation>
</comment>
<dbReference type="InterPro" id="IPR003594">
    <property type="entry name" value="HATPase_dom"/>
</dbReference>
<keyword evidence="7 14" id="KW-0812">Transmembrane</keyword>
<dbReference type="SUPFAM" id="SSF47384">
    <property type="entry name" value="Homodimeric domain of signal transducing histidine kinase"/>
    <property type="match status" value="1"/>
</dbReference>
<evidence type="ECO:0000256" key="7">
    <source>
        <dbReference type="ARBA" id="ARBA00022692"/>
    </source>
</evidence>
<dbReference type="SMART" id="SM00304">
    <property type="entry name" value="HAMP"/>
    <property type="match status" value="1"/>
</dbReference>
<evidence type="ECO:0000256" key="11">
    <source>
        <dbReference type="ARBA" id="ARBA00022989"/>
    </source>
</evidence>
<dbReference type="Gene3D" id="1.10.287.130">
    <property type="match status" value="1"/>
</dbReference>
<dbReference type="PRINTS" id="PR00344">
    <property type="entry name" value="BCTRLSENSOR"/>
</dbReference>
<dbReference type="InterPro" id="IPR029151">
    <property type="entry name" value="Sensor-like_sf"/>
</dbReference>
<evidence type="ECO:0000256" key="3">
    <source>
        <dbReference type="ARBA" id="ARBA00012438"/>
    </source>
</evidence>
<evidence type="ECO:0000259" key="15">
    <source>
        <dbReference type="PROSITE" id="PS50109"/>
    </source>
</evidence>
<dbReference type="Gene3D" id="3.30.565.10">
    <property type="entry name" value="Histidine kinase-like ATPase, C-terminal domain"/>
    <property type="match status" value="1"/>
</dbReference>
<dbReference type="InterPro" id="IPR004358">
    <property type="entry name" value="Sig_transdc_His_kin-like_C"/>
</dbReference>
<evidence type="ECO:0000256" key="10">
    <source>
        <dbReference type="ARBA" id="ARBA00022840"/>
    </source>
</evidence>
<feature type="transmembrane region" description="Helical" evidence="14">
    <location>
        <begin position="36"/>
        <end position="56"/>
    </location>
</feature>
<evidence type="ECO:0000256" key="8">
    <source>
        <dbReference type="ARBA" id="ARBA00022741"/>
    </source>
</evidence>
<dbReference type="EMBL" id="CP002736">
    <property type="protein sequence ID" value="AEF93864.1"/>
    <property type="molecule type" value="Genomic_DNA"/>
</dbReference>
<keyword evidence="11 14" id="KW-1133">Transmembrane helix</keyword>
<dbReference type="InterPro" id="IPR003661">
    <property type="entry name" value="HisK_dim/P_dom"/>
</dbReference>
<dbReference type="SUPFAM" id="SSF103190">
    <property type="entry name" value="Sensory domain-like"/>
    <property type="match status" value="1"/>
</dbReference>
<accession>F6B2N5</accession>
<evidence type="ECO:0000256" key="1">
    <source>
        <dbReference type="ARBA" id="ARBA00000085"/>
    </source>
</evidence>
<evidence type="ECO:0000313" key="18">
    <source>
        <dbReference type="Proteomes" id="UP000009226"/>
    </source>
</evidence>
<dbReference type="CDD" id="cd00082">
    <property type="entry name" value="HisKA"/>
    <property type="match status" value="1"/>
</dbReference>
<evidence type="ECO:0000256" key="9">
    <source>
        <dbReference type="ARBA" id="ARBA00022777"/>
    </source>
</evidence>
<keyword evidence="6" id="KW-0808">Transferase</keyword>
<evidence type="ECO:0000256" key="13">
    <source>
        <dbReference type="ARBA" id="ARBA00023136"/>
    </source>
</evidence>
<dbReference type="GO" id="GO:0005886">
    <property type="term" value="C:plasma membrane"/>
    <property type="evidence" value="ECO:0007669"/>
    <property type="project" value="UniProtKB-SubCell"/>
</dbReference>
<keyword evidence="10" id="KW-0067">ATP-binding</keyword>
<keyword evidence="18" id="KW-1185">Reference proteome</keyword>
<dbReference type="CDD" id="cd12915">
    <property type="entry name" value="PDC2_DGC_like"/>
    <property type="match status" value="1"/>
</dbReference>
<dbReference type="InterPro" id="IPR033479">
    <property type="entry name" value="dCache_1"/>
</dbReference>
<dbReference type="Pfam" id="PF00512">
    <property type="entry name" value="HisKA"/>
    <property type="match status" value="1"/>
</dbReference>
<dbReference type="Gene3D" id="6.10.340.10">
    <property type="match status" value="1"/>
</dbReference>
<dbReference type="InterPro" id="IPR035965">
    <property type="entry name" value="PAS-like_dom_sf"/>
</dbReference>
<dbReference type="PANTHER" id="PTHR43065">
    <property type="entry name" value="SENSOR HISTIDINE KINASE"/>
    <property type="match status" value="1"/>
</dbReference>
<dbReference type="GO" id="GO:0005524">
    <property type="term" value="F:ATP binding"/>
    <property type="evidence" value="ECO:0007669"/>
    <property type="project" value="UniProtKB-KW"/>
</dbReference>
<evidence type="ECO:0000256" key="2">
    <source>
        <dbReference type="ARBA" id="ARBA00004651"/>
    </source>
</evidence>
<dbReference type="Pfam" id="PF02743">
    <property type="entry name" value="dCache_1"/>
    <property type="match status" value="1"/>
</dbReference>
<dbReference type="InterPro" id="IPR005467">
    <property type="entry name" value="His_kinase_dom"/>
</dbReference>
<keyword evidence="4" id="KW-1003">Cell membrane</keyword>
<dbReference type="eggNOG" id="COG4191">
    <property type="taxonomic scope" value="Bacteria"/>
</dbReference>
<dbReference type="GO" id="GO:0000155">
    <property type="term" value="F:phosphorelay sensor kinase activity"/>
    <property type="evidence" value="ECO:0007669"/>
    <property type="project" value="InterPro"/>
</dbReference>
<dbReference type="eggNOG" id="COG3852">
    <property type="taxonomic scope" value="Bacteria"/>
</dbReference>
<dbReference type="EC" id="2.7.13.3" evidence="3"/>
<evidence type="ECO:0000256" key="5">
    <source>
        <dbReference type="ARBA" id="ARBA00022553"/>
    </source>
</evidence>